<proteinExistence type="inferred from homology"/>
<comment type="caution">
    <text evidence="5">The sequence shown here is derived from an EMBL/GenBank/DDBJ whole genome shotgun (WGS) entry which is preliminary data.</text>
</comment>
<dbReference type="SUPFAM" id="SSF53850">
    <property type="entry name" value="Periplasmic binding protein-like II"/>
    <property type="match status" value="1"/>
</dbReference>
<dbReference type="GO" id="GO:0015833">
    <property type="term" value="P:peptide transport"/>
    <property type="evidence" value="ECO:0007669"/>
    <property type="project" value="TreeGrafter"/>
</dbReference>
<comment type="similarity">
    <text evidence="2">Belongs to the bacterial solute-binding protein 5 family.</text>
</comment>
<dbReference type="AlphaFoldDB" id="A0A931BVI7"/>
<evidence type="ECO:0000256" key="1">
    <source>
        <dbReference type="ARBA" id="ARBA00004418"/>
    </source>
</evidence>
<feature type="signal peptide" evidence="3">
    <location>
        <begin position="1"/>
        <end position="28"/>
    </location>
</feature>
<dbReference type="PANTHER" id="PTHR30290">
    <property type="entry name" value="PERIPLASMIC BINDING COMPONENT OF ABC TRANSPORTER"/>
    <property type="match status" value="1"/>
</dbReference>
<name>A0A931BVI7_9HYPH</name>
<reference evidence="5" key="1">
    <citation type="submission" date="2020-11" db="EMBL/GenBank/DDBJ databases">
        <authorList>
            <person name="Kim M.K."/>
        </authorList>
    </citation>
    <scope>NUCLEOTIDE SEQUENCE</scope>
    <source>
        <strain evidence="5">BT350</strain>
    </source>
</reference>
<dbReference type="Gene3D" id="3.10.105.10">
    <property type="entry name" value="Dipeptide-binding Protein, Domain 3"/>
    <property type="match status" value="1"/>
</dbReference>
<evidence type="ECO:0000256" key="3">
    <source>
        <dbReference type="SAM" id="SignalP"/>
    </source>
</evidence>
<organism evidence="5 6">
    <name type="scientific">Microvirga alba</name>
    <dbReference type="NCBI Taxonomy" id="2791025"/>
    <lineage>
        <taxon>Bacteria</taxon>
        <taxon>Pseudomonadati</taxon>
        <taxon>Pseudomonadota</taxon>
        <taxon>Alphaproteobacteria</taxon>
        <taxon>Hyphomicrobiales</taxon>
        <taxon>Methylobacteriaceae</taxon>
        <taxon>Microvirga</taxon>
    </lineage>
</organism>
<feature type="chain" id="PRO_5036904847" evidence="3">
    <location>
        <begin position="29"/>
        <end position="508"/>
    </location>
</feature>
<protein>
    <submittedName>
        <fullName evidence="5">ABC transporter substrate-binding protein</fullName>
    </submittedName>
</protein>
<dbReference type="PIRSF" id="PIRSF002741">
    <property type="entry name" value="MppA"/>
    <property type="match status" value="1"/>
</dbReference>
<dbReference type="InterPro" id="IPR030678">
    <property type="entry name" value="Peptide/Ni-bd"/>
</dbReference>
<evidence type="ECO:0000256" key="2">
    <source>
        <dbReference type="ARBA" id="ARBA00005695"/>
    </source>
</evidence>
<dbReference type="InterPro" id="IPR000914">
    <property type="entry name" value="SBP_5_dom"/>
</dbReference>
<dbReference type="Gene3D" id="3.40.190.10">
    <property type="entry name" value="Periplasmic binding protein-like II"/>
    <property type="match status" value="1"/>
</dbReference>
<evidence type="ECO:0000313" key="5">
    <source>
        <dbReference type="EMBL" id="MBF9235488.1"/>
    </source>
</evidence>
<keyword evidence="6" id="KW-1185">Reference proteome</keyword>
<gene>
    <name evidence="5" type="ORF">I2H38_19175</name>
</gene>
<dbReference type="GO" id="GO:0043190">
    <property type="term" value="C:ATP-binding cassette (ABC) transporter complex"/>
    <property type="evidence" value="ECO:0007669"/>
    <property type="project" value="InterPro"/>
</dbReference>
<dbReference type="GO" id="GO:0030288">
    <property type="term" value="C:outer membrane-bounded periplasmic space"/>
    <property type="evidence" value="ECO:0007669"/>
    <property type="project" value="UniProtKB-ARBA"/>
</dbReference>
<sequence>MRTTTSRSILTLAAGLALQLAVPSGAQASKADDTLTAAFQFQLPTFDRYFAGGREGFLLGLLVYDALIYRDPNTLEFKPLLATSWRQIDDLTLEFDLRQGVKFHNGDALTAEDVVYTINFVSNPQNKIFSPETAAWIAKAEAVNSHTVRITAKETTPLALNYVMQLAILPAKYHATVGKDEFGLRPVGTGPYTVAKGSGNTVVFARNEAYFTGGGKNKPLIGKLVYKTVPDVTAQVAELMTGAVDWAYYIPSDLAARMATNPKLRITNADTFRVGFLTLNVDNNVPPDSPLRDVRVRRALNHAIDREKIAKSLVGSSAMVVNSACSPLQFACRQDLPPYEYDPAKAKALLAEAGYPNGFDVDVFGYRSRPVAESILGYLRAVNVRANLNWLQYPAVVKARREGKAAIVIDDFGSSGVADAGYILSFFFGASSDDLSRDKEVTRLVAQGSEKIDSAGREKSYGDALKLIGERAYWVPLFTMPINYVATTDLEIPIPRDENVEFWRARWK</sequence>
<feature type="domain" description="Solute-binding protein family 5" evidence="4">
    <location>
        <begin position="76"/>
        <end position="430"/>
    </location>
</feature>
<dbReference type="Gene3D" id="3.90.76.10">
    <property type="entry name" value="Dipeptide-binding Protein, Domain 1"/>
    <property type="match status" value="1"/>
</dbReference>
<accession>A0A931BVI7</accession>
<dbReference type="Proteomes" id="UP000599312">
    <property type="component" value="Unassembled WGS sequence"/>
</dbReference>
<dbReference type="EMBL" id="JADQDO010000014">
    <property type="protein sequence ID" value="MBF9235488.1"/>
    <property type="molecule type" value="Genomic_DNA"/>
</dbReference>
<comment type="subcellular location">
    <subcellularLocation>
        <location evidence="1">Periplasm</location>
    </subcellularLocation>
</comment>
<evidence type="ECO:0000313" key="6">
    <source>
        <dbReference type="Proteomes" id="UP000599312"/>
    </source>
</evidence>
<keyword evidence="3" id="KW-0732">Signal</keyword>
<dbReference type="InterPro" id="IPR039424">
    <property type="entry name" value="SBP_5"/>
</dbReference>
<evidence type="ECO:0000259" key="4">
    <source>
        <dbReference type="Pfam" id="PF00496"/>
    </source>
</evidence>
<dbReference type="Pfam" id="PF00496">
    <property type="entry name" value="SBP_bac_5"/>
    <property type="match status" value="1"/>
</dbReference>
<dbReference type="RefSeq" id="WP_196273477.1">
    <property type="nucleotide sequence ID" value="NZ_JADQDO010000014.1"/>
</dbReference>
<dbReference type="GO" id="GO:1904680">
    <property type="term" value="F:peptide transmembrane transporter activity"/>
    <property type="evidence" value="ECO:0007669"/>
    <property type="project" value="TreeGrafter"/>
</dbReference>